<feature type="transmembrane region" description="Helical" evidence="1">
    <location>
        <begin position="165"/>
        <end position="189"/>
    </location>
</feature>
<evidence type="ECO:0000313" key="2">
    <source>
        <dbReference type="EMBL" id="CAB4964360.1"/>
    </source>
</evidence>
<proteinExistence type="predicted"/>
<reference evidence="2" key="1">
    <citation type="submission" date="2020-05" db="EMBL/GenBank/DDBJ databases">
        <authorList>
            <person name="Chiriac C."/>
            <person name="Salcher M."/>
            <person name="Ghai R."/>
            <person name="Kavagutti S V."/>
        </authorList>
    </citation>
    <scope>NUCLEOTIDE SEQUENCE</scope>
</reference>
<feature type="transmembrane region" description="Helical" evidence="1">
    <location>
        <begin position="73"/>
        <end position="90"/>
    </location>
</feature>
<dbReference type="PANTHER" id="PTHR34295:SF1">
    <property type="entry name" value="BIOTIN TRANSPORTER BIOY"/>
    <property type="match status" value="1"/>
</dbReference>
<dbReference type="PANTHER" id="PTHR34295">
    <property type="entry name" value="BIOTIN TRANSPORTER BIOY"/>
    <property type="match status" value="1"/>
</dbReference>
<name>A0A6J7L7Y1_9ZZZZ</name>
<keyword evidence="1" id="KW-0472">Membrane</keyword>
<keyword evidence="1" id="KW-1133">Transmembrane helix</keyword>
<sequence length="202" mass="20505">MSVALPAVRIEVLADRWSRSTATNVVTVLGATTLTALCAQIAIPIPGSPVPVTGQTFAVLLTAAAIGPVRGALAQVLYLALALLGVPVLADAKSGVSVVTGATAGYLVGFVVAAAAVGWLARQGWSRKPLQVALSYLAGSAIIYVLGVSWLAYATGNTLGWAVTYGLTPFLVGDLLKALVAAGLLPLAWRAGAQMRGGDKQV</sequence>
<accession>A0A6J7L7Y1</accession>
<keyword evidence="1" id="KW-0812">Transmembrane</keyword>
<dbReference type="GO" id="GO:0015225">
    <property type="term" value="F:biotin transmembrane transporter activity"/>
    <property type="evidence" value="ECO:0007669"/>
    <property type="project" value="InterPro"/>
</dbReference>
<dbReference type="Gene3D" id="1.10.1760.20">
    <property type="match status" value="1"/>
</dbReference>
<evidence type="ECO:0000313" key="3">
    <source>
        <dbReference type="EMBL" id="CAB4996238.1"/>
    </source>
</evidence>
<organism evidence="2">
    <name type="scientific">freshwater metagenome</name>
    <dbReference type="NCBI Taxonomy" id="449393"/>
    <lineage>
        <taxon>unclassified sequences</taxon>
        <taxon>metagenomes</taxon>
        <taxon>ecological metagenomes</taxon>
    </lineage>
</organism>
<evidence type="ECO:0000256" key="1">
    <source>
        <dbReference type="SAM" id="Phobius"/>
    </source>
</evidence>
<dbReference type="PIRSF" id="PIRSF016661">
    <property type="entry name" value="BioY"/>
    <property type="match status" value="1"/>
</dbReference>
<protein>
    <submittedName>
        <fullName evidence="2">Unannotated protein</fullName>
    </submittedName>
</protein>
<dbReference type="Pfam" id="PF02632">
    <property type="entry name" value="BioY"/>
    <property type="match status" value="1"/>
</dbReference>
<dbReference type="AlphaFoldDB" id="A0A6J7L7Y1"/>
<dbReference type="InterPro" id="IPR003784">
    <property type="entry name" value="BioY"/>
</dbReference>
<feature type="transmembrane region" description="Helical" evidence="1">
    <location>
        <begin position="96"/>
        <end position="121"/>
    </location>
</feature>
<feature type="transmembrane region" description="Helical" evidence="1">
    <location>
        <begin position="133"/>
        <end position="153"/>
    </location>
</feature>
<feature type="transmembrane region" description="Helical" evidence="1">
    <location>
        <begin position="21"/>
        <end position="43"/>
    </location>
</feature>
<gene>
    <name evidence="2" type="ORF">UFOPK3773_02248</name>
    <name evidence="3" type="ORF">UFOPK3992_00375</name>
</gene>
<dbReference type="EMBL" id="CAFBOZ010000036">
    <property type="protein sequence ID" value="CAB4996238.1"/>
    <property type="molecule type" value="Genomic_DNA"/>
</dbReference>
<dbReference type="GO" id="GO:0005886">
    <property type="term" value="C:plasma membrane"/>
    <property type="evidence" value="ECO:0007669"/>
    <property type="project" value="InterPro"/>
</dbReference>
<dbReference type="EMBL" id="CAFBNF010000365">
    <property type="protein sequence ID" value="CAB4964360.1"/>
    <property type="molecule type" value="Genomic_DNA"/>
</dbReference>